<comment type="caution">
    <text evidence="1">The sequence shown here is derived from an EMBL/GenBank/DDBJ whole genome shotgun (WGS) entry which is preliminary data.</text>
</comment>
<reference evidence="1" key="1">
    <citation type="submission" date="2021-02" db="EMBL/GenBank/DDBJ databases">
        <title>Genomic Encyclopedia of Type Strains, Phase IV (KMG-V): Genome sequencing to study the core and pangenomes of soil and plant-associated prokaryotes.</title>
        <authorList>
            <person name="Whitman W."/>
        </authorList>
    </citation>
    <scope>NUCLEOTIDE SEQUENCE</scope>
    <source>
        <strain evidence="1">USDA 406</strain>
    </source>
</reference>
<dbReference type="Proteomes" id="UP000673383">
    <property type="component" value="Unassembled WGS sequence"/>
</dbReference>
<protein>
    <submittedName>
        <fullName evidence="1">Uncharacterized protein</fullName>
    </submittedName>
</protein>
<evidence type="ECO:0000313" key="1">
    <source>
        <dbReference type="EMBL" id="MBP1290364.1"/>
    </source>
</evidence>
<proteinExistence type="predicted"/>
<sequence>MEYFIALLNDGLGFTSLAGLNFQTRQKRLIKTVAPNVLCVVERIDLLAASRAVAA</sequence>
<accession>A0A8I2C0K7</accession>
<organism evidence="1 2">
    <name type="scientific">Bradyrhizobium elkanii</name>
    <dbReference type="NCBI Taxonomy" id="29448"/>
    <lineage>
        <taxon>Bacteria</taxon>
        <taxon>Pseudomonadati</taxon>
        <taxon>Pseudomonadota</taxon>
        <taxon>Alphaproteobacteria</taxon>
        <taxon>Hyphomicrobiales</taxon>
        <taxon>Nitrobacteraceae</taxon>
        <taxon>Bradyrhizobium</taxon>
    </lineage>
</organism>
<gene>
    <name evidence="1" type="ORF">JOH49_000117</name>
</gene>
<dbReference type="EMBL" id="JAFICZ010000001">
    <property type="protein sequence ID" value="MBP1290364.1"/>
    <property type="molecule type" value="Genomic_DNA"/>
</dbReference>
<dbReference type="AlphaFoldDB" id="A0A8I2C0K7"/>
<dbReference type="RefSeq" id="WP_155258783.1">
    <property type="nucleotide sequence ID" value="NZ_CP126003.1"/>
</dbReference>
<evidence type="ECO:0000313" key="2">
    <source>
        <dbReference type="Proteomes" id="UP000673383"/>
    </source>
</evidence>
<name>A0A8I2C0K7_BRAEL</name>